<dbReference type="GO" id="GO:0001522">
    <property type="term" value="P:pseudouridine synthesis"/>
    <property type="evidence" value="ECO:0007669"/>
    <property type="project" value="InterPro"/>
</dbReference>
<evidence type="ECO:0000256" key="1">
    <source>
        <dbReference type="ARBA" id="ARBA00010876"/>
    </source>
</evidence>
<dbReference type="Pfam" id="PF00849">
    <property type="entry name" value="PseudoU_synth_2"/>
    <property type="match status" value="1"/>
</dbReference>
<dbReference type="GO" id="GO:0003723">
    <property type="term" value="F:RNA binding"/>
    <property type="evidence" value="ECO:0007669"/>
    <property type="project" value="InterPro"/>
</dbReference>
<accession>A0A5K7SCH6</accession>
<dbReference type="GO" id="GO:0006396">
    <property type="term" value="P:RNA processing"/>
    <property type="evidence" value="ECO:0007669"/>
    <property type="project" value="UniProtKB-ARBA"/>
</dbReference>
<protein>
    <submittedName>
        <fullName evidence="4">Similar to tRNA pseudouridine synthase C, group TruC1</fullName>
    </submittedName>
</protein>
<dbReference type="KEGG" id="anf:AQPE_3332"/>
<dbReference type="PANTHER" id="PTHR21600">
    <property type="entry name" value="MITOCHONDRIAL RNA PSEUDOURIDINE SYNTHASE"/>
    <property type="match status" value="1"/>
</dbReference>
<sequence length="229" mass="26365">MDIIYEDNHIIAVNKACGEIVQGDKTGDVTLIDKVKEYIKEKYKKPGDVYLGSPHRLDRPTSGVILFARTSKALLRLNEMFQDKEAMKKTYWAVVDKLPELEEGTLHHWLLKDEAKNKSHAHDKERKGSKEAILDYRHVATLNHYHLLEIDLKTGRHHQIRAQLNRIGLHIKGDLKYGAARSNENAGIHLHARKIEFIHPVTKEPIKIVAKPPKDPIWNDLAQIDYLKD</sequence>
<dbReference type="GO" id="GO:0140098">
    <property type="term" value="F:catalytic activity, acting on RNA"/>
    <property type="evidence" value="ECO:0007669"/>
    <property type="project" value="UniProtKB-ARBA"/>
</dbReference>
<keyword evidence="5" id="KW-1185">Reference proteome</keyword>
<dbReference type="RefSeq" id="WP_318347429.1">
    <property type="nucleotide sequence ID" value="NZ_AP018694.1"/>
</dbReference>
<organism evidence="4 5">
    <name type="scientific">Aquipluma nitroreducens</name>
    <dbReference type="NCBI Taxonomy" id="2010828"/>
    <lineage>
        <taxon>Bacteria</taxon>
        <taxon>Pseudomonadati</taxon>
        <taxon>Bacteroidota</taxon>
        <taxon>Bacteroidia</taxon>
        <taxon>Marinilabiliales</taxon>
        <taxon>Prolixibacteraceae</taxon>
        <taxon>Aquipluma</taxon>
    </lineage>
</organism>
<feature type="domain" description="Pseudouridine synthase RsuA/RluA-like" evidence="3">
    <location>
        <begin position="9"/>
        <end position="165"/>
    </location>
</feature>
<dbReference type="Gene3D" id="3.30.2350.10">
    <property type="entry name" value="Pseudouridine synthase"/>
    <property type="match status" value="1"/>
</dbReference>
<reference evidence="4" key="1">
    <citation type="journal article" date="2020" name="Int. J. Syst. Evol. Microbiol.">
        <title>Aquipluma nitroreducens gen. nov. sp. nov., a novel facultatively anaerobic bacterium isolated from a freshwater lake.</title>
        <authorList>
            <person name="Watanabe M."/>
            <person name="Kojima H."/>
            <person name="Fukui M."/>
        </authorList>
    </citation>
    <scope>NUCLEOTIDE SEQUENCE</scope>
    <source>
        <strain evidence="4">MeG22</strain>
    </source>
</reference>
<evidence type="ECO:0000259" key="3">
    <source>
        <dbReference type="Pfam" id="PF00849"/>
    </source>
</evidence>
<dbReference type="CDD" id="cd02869">
    <property type="entry name" value="PseudoU_synth_RluA_like"/>
    <property type="match status" value="1"/>
</dbReference>
<dbReference type="InterPro" id="IPR006145">
    <property type="entry name" value="PsdUridine_synth_RsuA/RluA"/>
</dbReference>
<evidence type="ECO:0000313" key="5">
    <source>
        <dbReference type="Proteomes" id="UP001193389"/>
    </source>
</evidence>
<keyword evidence="2" id="KW-0413">Isomerase</keyword>
<comment type="similarity">
    <text evidence="1">Belongs to the pseudouridine synthase RluA family.</text>
</comment>
<gene>
    <name evidence="4" type="ORF">AQPE_3332</name>
</gene>
<dbReference type="InterPro" id="IPR050188">
    <property type="entry name" value="RluA_PseudoU_synthase"/>
</dbReference>
<dbReference type="InterPro" id="IPR020103">
    <property type="entry name" value="PsdUridine_synth_cat_dom_sf"/>
</dbReference>
<evidence type="ECO:0000313" key="4">
    <source>
        <dbReference type="EMBL" id="BBE19157.1"/>
    </source>
</evidence>
<dbReference type="PANTHER" id="PTHR21600:SF83">
    <property type="entry name" value="PSEUDOURIDYLATE SYNTHASE RPUSD4, MITOCHONDRIAL"/>
    <property type="match status" value="1"/>
</dbReference>
<dbReference type="SUPFAM" id="SSF55120">
    <property type="entry name" value="Pseudouridine synthase"/>
    <property type="match status" value="1"/>
</dbReference>
<dbReference type="Proteomes" id="UP001193389">
    <property type="component" value="Chromosome"/>
</dbReference>
<name>A0A5K7SCH6_9BACT</name>
<dbReference type="EMBL" id="AP018694">
    <property type="protein sequence ID" value="BBE19157.1"/>
    <property type="molecule type" value="Genomic_DNA"/>
</dbReference>
<proteinExistence type="inferred from homology"/>
<dbReference type="AlphaFoldDB" id="A0A5K7SCH6"/>
<evidence type="ECO:0000256" key="2">
    <source>
        <dbReference type="ARBA" id="ARBA00023235"/>
    </source>
</evidence>
<dbReference type="GO" id="GO:0009982">
    <property type="term" value="F:pseudouridine synthase activity"/>
    <property type="evidence" value="ECO:0007669"/>
    <property type="project" value="InterPro"/>
</dbReference>